<sequence>MRSKALLLLAALAVLFSIIGAYPNSTPSILINGNSAVTETSISIRPTGDVVPFVPKVKVNIRLTTLSIILWAFTANCAAPLGVSVDISLAWRCGASMIFATAATLSAFFRSFDKRDNAAMAEFNANHIYHFPALDGGDAPLKQLGNAYTPGSPPIKALECKYPRTEGCFDVYYSNGLHEDGVSVVHALETRATSSSTKAKRQEDEGVTGTETNGHEVYGKYFFVNVDKNEEIAMGFDGGFPTNLLDSVADDTNFNTPGASCLNLLDDANGKAATYGYFTSSETEDDIVKQHEGYATWLLACQQLLK</sequence>
<protein>
    <submittedName>
        <fullName evidence="2">Uncharacterized protein</fullName>
    </submittedName>
</protein>
<evidence type="ECO:0000256" key="1">
    <source>
        <dbReference type="SAM" id="SignalP"/>
    </source>
</evidence>
<organism evidence="2 3">
    <name type="scientific">Pseudocercospora fuligena</name>
    <dbReference type="NCBI Taxonomy" id="685502"/>
    <lineage>
        <taxon>Eukaryota</taxon>
        <taxon>Fungi</taxon>
        <taxon>Dikarya</taxon>
        <taxon>Ascomycota</taxon>
        <taxon>Pezizomycotina</taxon>
        <taxon>Dothideomycetes</taxon>
        <taxon>Dothideomycetidae</taxon>
        <taxon>Mycosphaerellales</taxon>
        <taxon>Mycosphaerellaceae</taxon>
        <taxon>Pseudocercospora</taxon>
    </lineage>
</organism>
<keyword evidence="1" id="KW-0732">Signal</keyword>
<dbReference type="EMBL" id="JABCIY010000070">
    <property type="protein sequence ID" value="KAF7193908.1"/>
    <property type="molecule type" value="Genomic_DNA"/>
</dbReference>
<comment type="caution">
    <text evidence="2">The sequence shown here is derived from an EMBL/GenBank/DDBJ whole genome shotgun (WGS) entry which is preliminary data.</text>
</comment>
<keyword evidence="3" id="KW-1185">Reference proteome</keyword>
<reference evidence="2" key="1">
    <citation type="submission" date="2020-04" db="EMBL/GenBank/DDBJ databases">
        <title>Draft genome resource of the tomato pathogen Pseudocercospora fuligena.</title>
        <authorList>
            <person name="Zaccaron A."/>
        </authorList>
    </citation>
    <scope>NUCLEOTIDE SEQUENCE</scope>
    <source>
        <strain evidence="2">PF001</strain>
    </source>
</reference>
<proteinExistence type="predicted"/>
<dbReference type="AlphaFoldDB" id="A0A8H6RMM6"/>
<evidence type="ECO:0000313" key="3">
    <source>
        <dbReference type="Proteomes" id="UP000660729"/>
    </source>
</evidence>
<feature type="signal peptide" evidence="1">
    <location>
        <begin position="1"/>
        <end position="21"/>
    </location>
</feature>
<evidence type="ECO:0000313" key="2">
    <source>
        <dbReference type="EMBL" id="KAF7193908.1"/>
    </source>
</evidence>
<dbReference type="Proteomes" id="UP000660729">
    <property type="component" value="Unassembled WGS sequence"/>
</dbReference>
<gene>
    <name evidence="2" type="ORF">HII31_04798</name>
</gene>
<name>A0A8H6RMM6_9PEZI</name>
<accession>A0A8H6RMM6</accession>
<feature type="chain" id="PRO_5034987073" evidence="1">
    <location>
        <begin position="22"/>
        <end position="306"/>
    </location>
</feature>
<dbReference type="OrthoDB" id="5335167at2759"/>